<organism evidence="1 2">
    <name type="scientific">Brassica cretica</name>
    <name type="common">Mustard</name>
    <dbReference type="NCBI Taxonomy" id="69181"/>
    <lineage>
        <taxon>Eukaryota</taxon>
        <taxon>Viridiplantae</taxon>
        <taxon>Streptophyta</taxon>
        <taxon>Embryophyta</taxon>
        <taxon>Tracheophyta</taxon>
        <taxon>Spermatophyta</taxon>
        <taxon>Magnoliopsida</taxon>
        <taxon>eudicotyledons</taxon>
        <taxon>Gunneridae</taxon>
        <taxon>Pentapetalae</taxon>
        <taxon>rosids</taxon>
        <taxon>malvids</taxon>
        <taxon>Brassicales</taxon>
        <taxon>Brassicaceae</taxon>
        <taxon>Brassiceae</taxon>
        <taxon>Brassica</taxon>
    </lineage>
</organism>
<evidence type="ECO:0000313" key="2">
    <source>
        <dbReference type="Proteomes" id="UP000712600"/>
    </source>
</evidence>
<comment type="caution">
    <text evidence="1">The sequence shown here is derived from an EMBL/GenBank/DDBJ whole genome shotgun (WGS) entry which is preliminary data.</text>
</comment>
<dbReference type="Proteomes" id="UP000712600">
    <property type="component" value="Unassembled WGS sequence"/>
</dbReference>
<gene>
    <name evidence="1" type="ORF">F2Q69_00036272</name>
</gene>
<sequence length="241" mass="27250">MPISTRSSKEKLLFFSDPTLLKRSICKEKHTSSIDTTSTTSIDTTSTTSINTISTMSIDTFDRATIDSSTRTSIDTNPRADMVAALVLQRDENGDMHDHGGHLCNAADAHVMMLDAQVSQTAEAMKKQEALIKGKIVESERHQVNAILDNDFGEVLEQEKLEEDAFLVESSMSIGRSYWCRPTPKTEHRPTPTMSIDRHQQLSTDRLHQPSIDRYHFWDQIKLFEFRATQISPLDTRILPP</sequence>
<dbReference type="AlphaFoldDB" id="A0A8S9SHH8"/>
<dbReference type="EMBL" id="QGKX02000004">
    <property type="protein sequence ID" value="KAF3600886.1"/>
    <property type="molecule type" value="Genomic_DNA"/>
</dbReference>
<reference evidence="1" key="1">
    <citation type="submission" date="2019-12" db="EMBL/GenBank/DDBJ databases">
        <title>Genome sequencing and annotation of Brassica cretica.</title>
        <authorList>
            <person name="Studholme D.J."/>
            <person name="Sarris P."/>
        </authorList>
    </citation>
    <scope>NUCLEOTIDE SEQUENCE</scope>
    <source>
        <strain evidence="1">PFS-109/04</strain>
        <tissue evidence="1">Leaf</tissue>
    </source>
</reference>
<name>A0A8S9SHH8_BRACR</name>
<accession>A0A8S9SHH8</accession>
<proteinExistence type="predicted"/>
<evidence type="ECO:0000313" key="1">
    <source>
        <dbReference type="EMBL" id="KAF3600886.1"/>
    </source>
</evidence>
<protein>
    <submittedName>
        <fullName evidence="1">Uncharacterized protein</fullName>
    </submittedName>
</protein>